<organism evidence="1 2">
    <name type="scientific">Roseateles agri</name>
    <dbReference type="NCBI Taxonomy" id="3098619"/>
    <lineage>
        <taxon>Bacteria</taxon>
        <taxon>Pseudomonadati</taxon>
        <taxon>Pseudomonadota</taxon>
        <taxon>Betaproteobacteria</taxon>
        <taxon>Burkholderiales</taxon>
        <taxon>Sphaerotilaceae</taxon>
        <taxon>Roseateles</taxon>
    </lineage>
</organism>
<comment type="caution">
    <text evidence="1">The sequence shown here is derived from an EMBL/GenBank/DDBJ whole genome shotgun (WGS) entry which is preliminary data.</text>
</comment>
<evidence type="ECO:0000313" key="2">
    <source>
        <dbReference type="Proteomes" id="UP001285263"/>
    </source>
</evidence>
<dbReference type="EMBL" id="JAXCLA010000010">
    <property type="protein sequence ID" value="MDY0748505.1"/>
    <property type="molecule type" value="Genomic_DNA"/>
</dbReference>
<name>A0ABU5DQB7_9BURK</name>
<dbReference type="Proteomes" id="UP001285263">
    <property type="component" value="Unassembled WGS sequence"/>
</dbReference>
<protein>
    <submittedName>
        <fullName evidence="1">DUF3168 domain-containing protein</fullName>
    </submittedName>
</protein>
<dbReference type="InterPro" id="IPR021508">
    <property type="entry name" value="Gp17-like"/>
</dbReference>
<proteinExistence type="predicted"/>
<dbReference type="Gene3D" id="3.30.2000.30">
    <property type="match status" value="1"/>
</dbReference>
<sequence>MSSYETVKDALKADAGLVALVSDGIYADFAPPGAALPYVVYARTDLDIERGLDNSIQLRMDTFHVLSWGATRVQAVNVAEQALGALDAAGLAPEKGEPDDVDPSNFDRVVAWRVLVTY</sequence>
<keyword evidence="2" id="KW-1185">Reference proteome</keyword>
<evidence type="ECO:0000313" key="1">
    <source>
        <dbReference type="EMBL" id="MDY0748505.1"/>
    </source>
</evidence>
<gene>
    <name evidence="1" type="ORF">SNE35_28655</name>
</gene>
<dbReference type="Pfam" id="PF11367">
    <property type="entry name" value="Tail_completion_gp17"/>
    <property type="match status" value="1"/>
</dbReference>
<dbReference type="InterPro" id="IPR053745">
    <property type="entry name" value="Viral_Tail_Comp_sf"/>
</dbReference>
<accession>A0ABU5DQB7</accession>
<dbReference type="RefSeq" id="WP_320426469.1">
    <property type="nucleotide sequence ID" value="NZ_JAXCLA010000010.1"/>
</dbReference>
<reference evidence="1 2" key="1">
    <citation type="submission" date="2023-11" db="EMBL/GenBank/DDBJ databases">
        <title>Paucibacter sp. nov., isolated from fresh soil in Korea.</title>
        <authorList>
            <person name="Le N.T.T."/>
        </authorList>
    </citation>
    <scope>NUCLEOTIDE SEQUENCE [LARGE SCALE GENOMIC DNA]</scope>
    <source>
        <strain evidence="1 2">R3-3</strain>
    </source>
</reference>